<evidence type="ECO:0000313" key="2">
    <source>
        <dbReference type="EMBL" id="KAJ5106628.1"/>
    </source>
</evidence>
<dbReference type="PANTHER" id="PTHR42070:SF1">
    <property type="entry name" value="FILAMENT ASSOCIATED PROTEIN, PUTATIVE (AFU_ORTHOLOGUE AFUA_8G06630)-RELATED"/>
    <property type="match status" value="1"/>
</dbReference>
<evidence type="ECO:0000313" key="3">
    <source>
        <dbReference type="Proteomes" id="UP001149165"/>
    </source>
</evidence>
<comment type="caution">
    <text evidence="2">The sequence shown here is derived from an EMBL/GenBank/DDBJ whole genome shotgun (WGS) entry which is preliminary data.</text>
</comment>
<organism evidence="2 3">
    <name type="scientific">Penicillium angulare</name>
    <dbReference type="NCBI Taxonomy" id="116970"/>
    <lineage>
        <taxon>Eukaryota</taxon>
        <taxon>Fungi</taxon>
        <taxon>Dikarya</taxon>
        <taxon>Ascomycota</taxon>
        <taxon>Pezizomycotina</taxon>
        <taxon>Eurotiomycetes</taxon>
        <taxon>Eurotiomycetidae</taxon>
        <taxon>Eurotiales</taxon>
        <taxon>Aspergillaceae</taxon>
        <taxon>Penicillium</taxon>
    </lineage>
</organism>
<dbReference type="OrthoDB" id="4505928at2759"/>
<keyword evidence="3" id="KW-1185">Reference proteome</keyword>
<proteinExistence type="predicted"/>
<reference evidence="2" key="2">
    <citation type="journal article" date="2023" name="IMA Fungus">
        <title>Comparative genomic study of the Penicillium genus elucidates a diverse pangenome and 15 lateral gene transfer events.</title>
        <authorList>
            <person name="Petersen C."/>
            <person name="Sorensen T."/>
            <person name="Nielsen M.R."/>
            <person name="Sondergaard T.E."/>
            <person name="Sorensen J.L."/>
            <person name="Fitzpatrick D.A."/>
            <person name="Frisvad J.C."/>
            <person name="Nielsen K.L."/>
        </authorList>
    </citation>
    <scope>NUCLEOTIDE SEQUENCE</scope>
    <source>
        <strain evidence="2">IBT 30069</strain>
    </source>
</reference>
<accession>A0A9W9FUJ2</accession>
<dbReference type="AlphaFoldDB" id="A0A9W9FUJ2"/>
<dbReference type="CDD" id="cd14688">
    <property type="entry name" value="bZIP_YAP"/>
    <property type="match status" value="1"/>
</dbReference>
<dbReference type="Proteomes" id="UP001149165">
    <property type="component" value="Unassembled WGS sequence"/>
</dbReference>
<dbReference type="Gene3D" id="1.20.5.170">
    <property type="match status" value="1"/>
</dbReference>
<dbReference type="EMBL" id="JAPQKH010000003">
    <property type="protein sequence ID" value="KAJ5106628.1"/>
    <property type="molecule type" value="Genomic_DNA"/>
</dbReference>
<name>A0A9W9FUJ2_9EURO</name>
<feature type="region of interest" description="Disordered" evidence="1">
    <location>
        <begin position="1"/>
        <end position="27"/>
    </location>
</feature>
<evidence type="ECO:0000256" key="1">
    <source>
        <dbReference type="SAM" id="MobiDB-lite"/>
    </source>
</evidence>
<gene>
    <name evidence="2" type="ORF">N7456_003303</name>
</gene>
<dbReference type="PANTHER" id="PTHR42070">
    <property type="entry name" value="FILAMENT ASSOCIATED PROTEIN, PUTATIVE (AFU_ORTHOLOGUE AFUA_8G06630)-RELATED"/>
    <property type="match status" value="1"/>
</dbReference>
<reference evidence="2" key="1">
    <citation type="submission" date="2022-11" db="EMBL/GenBank/DDBJ databases">
        <authorList>
            <person name="Petersen C."/>
        </authorList>
    </citation>
    <scope>NUCLEOTIDE SEQUENCE</scope>
    <source>
        <strain evidence="2">IBT 30069</strain>
    </source>
</reference>
<evidence type="ECO:0008006" key="4">
    <source>
        <dbReference type="Google" id="ProtNLM"/>
    </source>
</evidence>
<protein>
    <recommendedName>
        <fullName evidence="4">BZIP domain-containing protein</fullName>
    </recommendedName>
</protein>
<sequence length="232" mass="26141">MDMENDQKNLERLARVRDNQRKSRARKQEYVRELEHRLGVSNEQAHKKDIEYRLSMQKLEAENRHLKTLLGSLGVSPELVQQYVHLASQGTAVDQKVAIPAAPRPKEEPSPEPVSISNAVQLQPCSERISASEVRLPEVKSSSQIQIPNPSLCECFPDQQVENSCSPDGDVLNTTLCSIAEDLVRQYNARGIDTDEIRQRLWAGFKRGQVGEGCRVQNNILFQVLDDISNGI</sequence>